<dbReference type="HAMAP" id="MF_00156">
    <property type="entry name" value="PanB"/>
    <property type="match status" value="1"/>
</dbReference>
<feature type="binding site" evidence="5 7">
    <location>
        <position position="89"/>
    </location>
    <ligand>
        <name>3-methyl-2-oxobutanoate</name>
        <dbReference type="ChEBI" id="CHEBI:11851"/>
    </ligand>
</feature>
<evidence type="ECO:0000256" key="3">
    <source>
        <dbReference type="ARBA" id="ARBA00022655"/>
    </source>
</evidence>
<comment type="pathway">
    <text evidence="5">Cofactor biosynthesis; (R)-pantothenate biosynthesis; (R)-pantoate from 3-methyl-2-oxobutanoate: step 1/2.</text>
</comment>
<dbReference type="HOGENOM" id="CLU_036645_1_0_11"/>
<comment type="catalytic activity">
    <reaction evidence="5">
        <text>(6R)-5,10-methylene-5,6,7,8-tetrahydrofolate + 3-methyl-2-oxobutanoate + H2O = 2-dehydropantoate + (6S)-5,6,7,8-tetrahydrofolate</text>
        <dbReference type="Rhea" id="RHEA:11824"/>
        <dbReference type="ChEBI" id="CHEBI:11561"/>
        <dbReference type="ChEBI" id="CHEBI:11851"/>
        <dbReference type="ChEBI" id="CHEBI:15377"/>
        <dbReference type="ChEBI" id="CHEBI:15636"/>
        <dbReference type="ChEBI" id="CHEBI:57453"/>
        <dbReference type="EC" id="2.1.2.11"/>
    </reaction>
</comment>
<dbReference type="InterPro" id="IPR040442">
    <property type="entry name" value="Pyrv_kinase-like_dom_sf"/>
</dbReference>
<dbReference type="Pfam" id="PF02548">
    <property type="entry name" value="Pantoate_transf"/>
    <property type="match status" value="1"/>
</dbReference>
<keyword evidence="11" id="KW-1185">Reference proteome</keyword>
<dbReference type="SUPFAM" id="SSF51621">
    <property type="entry name" value="Phosphoenolpyruvate/pyruvate domain"/>
    <property type="match status" value="1"/>
</dbReference>
<dbReference type="GO" id="GO:0032259">
    <property type="term" value="P:methylation"/>
    <property type="evidence" value="ECO:0007669"/>
    <property type="project" value="UniProtKB-KW"/>
</dbReference>
<dbReference type="NCBIfam" id="TIGR00222">
    <property type="entry name" value="panB"/>
    <property type="match status" value="1"/>
</dbReference>
<feature type="binding site" evidence="5 8">
    <location>
        <position position="45"/>
    </location>
    <ligand>
        <name>Mg(2+)</name>
        <dbReference type="ChEBI" id="CHEBI:18420"/>
    </ligand>
</feature>
<dbReference type="EMBL" id="CP007514">
    <property type="protein sequence ID" value="AHY45725.1"/>
    <property type="molecule type" value="Genomic_DNA"/>
</dbReference>
<dbReference type="CDD" id="cd06557">
    <property type="entry name" value="KPHMT-like"/>
    <property type="match status" value="1"/>
</dbReference>
<keyword evidence="9" id="KW-0489">Methyltransferase</keyword>
<evidence type="ECO:0000313" key="11">
    <source>
        <dbReference type="Proteomes" id="UP000025229"/>
    </source>
</evidence>
<sequence>MATSPVKLFRQAKARGERVVMISLYDAPSAVLAVEAGADVLLVGDSMGNVILGYDDPVPVTMEAMVHHTGAVARGVRASENPDVPVIADLSFGSYATAEQAVENAVRLMRAGANAVKLEGAGPLAVEAAETLVQVGVPVAGHLGYTPQSKNNFERIVQGKTGADATEILAGARRLEAAGCFAVVLEVMPSEVAARITEELSMSTVGIGAGPDCDAQVLVFHDLVGLSLGKPLRFAKRYVEGYNIFSEATAKFVEEARSGAFPAPENGWVMDPEELRSWRE</sequence>
<comment type="subcellular location">
    <subcellularLocation>
        <location evidence="5">Cytoplasm</location>
    </subcellularLocation>
</comment>
<proteinExistence type="inferred from homology"/>
<evidence type="ECO:0000256" key="2">
    <source>
        <dbReference type="ARBA" id="ARBA00011424"/>
    </source>
</evidence>
<dbReference type="GO" id="GO:0005737">
    <property type="term" value="C:cytoplasm"/>
    <property type="evidence" value="ECO:0007669"/>
    <property type="project" value="UniProtKB-SubCell"/>
</dbReference>
<evidence type="ECO:0000256" key="5">
    <source>
        <dbReference type="HAMAP-Rule" id="MF_00156"/>
    </source>
</evidence>
<dbReference type="AlphaFoldDB" id="A0A023X135"/>
<dbReference type="GO" id="GO:0015940">
    <property type="term" value="P:pantothenate biosynthetic process"/>
    <property type="evidence" value="ECO:0007669"/>
    <property type="project" value="UniProtKB-UniRule"/>
</dbReference>
<evidence type="ECO:0000313" key="10">
    <source>
        <dbReference type="EMBL" id="MDX5893141.1"/>
    </source>
</evidence>
<name>A0A023X135_RUBRA</name>
<dbReference type="InterPro" id="IPR003700">
    <property type="entry name" value="Pantoate_hydroxy_MeTrfase"/>
</dbReference>
<dbReference type="UniPathway" id="UPA00028">
    <property type="reaction ID" value="UER00003"/>
</dbReference>
<evidence type="ECO:0000256" key="1">
    <source>
        <dbReference type="ARBA" id="ARBA00008676"/>
    </source>
</evidence>
<dbReference type="NCBIfam" id="NF001452">
    <property type="entry name" value="PRK00311.1"/>
    <property type="match status" value="1"/>
</dbReference>
<keyword evidence="3 5" id="KW-0566">Pantothenate biosynthesis</keyword>
<accession>A0A023X135</accession>
<feature type="binding site" evidence="5 7">
    <location>
        <begin position="45"/>
        <end position="46"/>
    </location>
    <ligand>
        <name>3-methyl-2-oxobutanoate</name>
        <dbReference type="ChEBI" id="CHEBI:11851"/>
    </ligand>
</feature>
<dbReference type="InterPro" id="IPR015813">
    <property type="entry name" value="Pyrv/PenolPyrv_kinase-like_dom"/>
</dbReference>
<organism evidence="9 11">
    <name type="scientific">Rubrobacter radiotolerans</name>
    <name type="common">Arthrobacter radiotolerans</name>
    <dbReference type="NCBI Taxonomy" id="42256"/>
    <lineage>
        <taxon>Bacteria</taxon>
        <taxon>Bacillati</taxon>
        <taxon>Actinomycetota</taxon>
        <taxon>Rubrobacteria</taxon>
        <taxon>Rubrobacterales</taxon>
        <taxon>Rubrobacteraceae</taxon>
        <taxon>Rubrobacter</taxon>
    </lineage>
</organism>
<dbReference type="GO" id="GO:0003864">
    <property type="term" value="F:3-methyl-2-oxobutanoate hydroxymethyltransferase activity"/>
    <property type="evidence" value="ECO:0007669"/>
    <property type="project" value="UniProtKB-UniRule"/>
</dbReference>
<dbReference type="EMBL" id="JAWXXX010000001">
    <property type="protein sequence ID" value="MDX5893141.1"/>
    <property type="molecule type" value="Genomic_DNA"/>
</dbReference>
<dbReference type="PANTHER" id="PTHR20881">
    <property type="entry name" value="3-METHYL-2-OXOBUTANOATE HYDROXYMETHYLTRANSFERASE"/>
    <property type="match status" value="1"/>
</dbReference>
<dbReference type="KEGG" id="rrd:RradSPS_0442"/>
<feature type="binding site" evidence="5 7">
    <location>
        <position position="117"/>
    </location>
    <ligand>
        <name>3-methyl-2-oxobutanoate</name>
        <dbReference type="ChEBI" id="CHEBI:11851"/>
    </ligand>
</feature>
<keyword evidence="5 8" id="KW-0460">Magnesium</keyword>
<dbReference type="GO" id="GO:0008168">
    <property type="term" value="F:methyltransferase activity"/>
    <property type="evidence" value="ECO:0007669"/>
    <property type="project" value="UniProtKB-KW"/>
</dbReference>
<comment type="subunit">
    <text evidence="2 5">Homodecamer; pentamer of dimers.</text>
</comment>
<dbReference type="PANTHER" id="PTHR20881:SF0">
    <property type="entry name" value="3-METHYL-2-OXOBUTANOATE HYDROXYMETHYLTRANSFERASE"/>
    <property type="match status" value="1"/>
</dbReference>
<keyword evidence="5 8" id="KW-0479">Metal-binding</keyword>
<dbReference type="EC" id="2.1.2.11" evidence="5"/>
<evidence type="ECO:0000256" key="4">
    <source>
        <dbReference type="ARBA" id="ARBA00022679"/>
    </source>
</evidence>
<evidence type="ECO:0000256" key="7">
    <source>
        <dbReference type="PIRSR" id="PIRSR000388-2"/>
    </source>
</evidence>
<reference evidence="10" key="2">
    <citation type="submission" date="2023-11" db="EMBL/GenBank/DDBJ databases">
        <title>MicrobeMod: A computational toolkit for identifying prokaryotic methylation and restriction-modification with nanopore sequencing.</title>
        <authorList>
            <person name="Crits-Christoph A."/>
            <person name="Kang S.C."/>
            <person name="Lee H."/>
            <person name="Ostrov N."/>
        </authorList>
    </citation>
    <scope>NUCLEOTIDE SEQUENCE</scope>
    <source>
        <strain evidence="10">ATCC 51242</strain>
    </source>
</reference>
<reference evidence="9 11" key="1">
    <citation type="submission" date="2014-03" db="EMBL/GenBank/DDBJ databases">
        <title>Complete genome sequence of the Radio-Resistant Rubrobacter radiotolerans RSPS-4.</title>
        <authorList>
            <person name="Egas C.C."/>
            <person name="Barroso C.C."/>
            <person name="Froufe H.J.C."/>
            <person name="Pacheco J.J."/>
            <person name="Albuquerque L.L."/>
            <person name="da Costa M.M.S."/>
        </authorList>
    </citation>
    <scope>NUCLEOTIDE SEQUENCE [LARGE SCALE GENOMIC DNA]</scope>
    <source>
        <strain evidence="9 11">RSPS-4</strain>
    </source>
</reference>
<feature type="binding site" evidence="5 8">
    <location>
        <position position="89"/>
    </location>
    <ligand>
        <name>Mg(2+)</name>
        <dbReference type="ChEBI" id="CHEBI:18420"/>
    </ligand>
</feature>
<feature type="active site" description="Proton acceptor" evidence="5 6">
    <location>
        <position position="186"/>
    </location>
</feature>
<comment type="similarity">
    <text evidence="1 5">Belongs to the PanB family.</text>
</comment>
<feature type="binding site" evidence="5 8">
    <location>
        <position position="119"/>
    </location>
    <ligand>
        <name>Mg(2+)</name>
        <dbReference type="ChEBI" id="CHEBI:18420"/>
    </ligand>
</feature>
<dbReference type="GO" id="GO:0000287">
    <property type="term" value="F:magnesium ion binding"/>
    <property type="evidence" value="ECO:0007669"/>
    <property type="project" value="TreeGrafter"/>
</dbReference>
<evidence type="ECO:0000313" key="9">
    <source>
        <dbReference type="EMBL" id="AHY45725.1"/>
    </source>
</evidence>
<evidence type="ECO:0000256" key="6">
    <source>
        <dbReference type="PIRSR" id="PIRSR000388-1"/>
    </source>
</evidence>
<protein>
    <recommendedName>
        <fullName evidence="5">3-methyl-2-oxobutanoate hydroxymethyltransferase</fullName>
        <ecNumber evidence="5">2.1.2.11</ecNumber>
    </recommendedName>
    <alternativeName>
        <fullName evidence="5">Ketopantoate hydroxymethyltransferase</fullName>
        <shortName evidence="5">KPHMT</shortName>
    </alternativeName>
</protein>
<evidence type="ECO:0000256" key="8">
    <source>
        <dbReference type="PIRSR" id="PIRSR000388-3"/>
    </source>
</evidence>
<dbReference type="Proteomes" id="UP000025229">
    <property type="component" value="Chromosome"/>
</dbReference>
<dbReference type="RefSeq" id="WP_051589247.1">
    <property type="nucleotide sequence ID" value="NZ_CP007514.1"/>
</dbReference>
<gene>
    <name evidence="5 10" type="primary">panB</name>
    <name evidence="9" type="ORF">RradSPS_0442</name>
    <name evidence="10" type="ORF">SIL72_03755</name>
</gene>
<comment type="cofactor">
    <cofactor evidence="5 8">
        <name>Mg(2+)</name>
        <dbReference type="ChEBI" id="CHEBI:18420"/>
    </cofactor>
    <text evidence="5 8">Binds 1 Mg(2+) ion per subunit.</text>
</comment>
<keyword evidence="4 5" id="KW-0808">Transferase</keyword>
<dbReference type="Proteomes" id="UP001281130">
    <property type="component" value="Unassembled WGS sequence"/>
</dbReference>
<dbReference type="PIRSF" id="PIRSF000388">
    <property type="entry name" value="Pantoate_hydroxy_MeTrfase"/>
    <property type="match status" value="1"/>
</dbReference>
<dbReference type="PATRIC" id="fig|42256.3.peg.450"/>
<comment type="function">
    <text evidence="5">Catalyzes the reversible reaction in which hydroxymethyl group from 5,10-methylenetetrahydrofolate is transferred onto alpha-ketoisovalerate to form ketopantoate.</text>
</comment>
<dbReference type="Gene3D" id="3.20.20.60">
    <property type="entry name" value="Phosphoenolpyruvate-binding domains"/>
    <property type="match status" value="1"/>
</dbReference>
<dbReference type="eggNOG" id="COG0413">
    <property type="taxonomic scope" value="Bacteria"/>
</dbReference>
<dbReference type="STRING" id="42256.RradSPS_0442"/>
<keyword evidence="5" id="KW-0963">Cytoplasm</keyword>